<dbReference type="RefSeq" id="WP_092776803.1">
    <property type="nucleotide sequence ID" value="NZ_FOGI01000004.1"/>
</dbReference>
<evidence type="ECO:0000256" key="2">
    <source>
        <dbReference type="ARBA" id="ARBA00023284"/>
    </source>
</evidence>
<protein>
    <submittedName>
        <fullName evidence="4">Putative thioredoxin</fullName>
    </submittedName>
</protein>
<dbReference type="Pfam" id="PF14561">
    <property type="entry name" value="TPR_20"/>
    <property type="match status" value="1"/>
</dbReference>
<accession>A0A1H9QLT0</accession>
<keyword evidence="2" id="KW-0676">Redox-active center</keyword>
<dbReference type="InterPro" id="IPR036249">
    <property type="entry name" value="Thioredoxin-like_sf"/>
</dbReference>
<dbReference type="InterPro" id="IPR013766">
    <property type="entry name" value="Thioredoxin_domain"/>
</dbReference>
<dbReference type="Proteomes" id="UP000199051">
    <property type="component" value="Unassembled WGS sequence"/>
</dbReference>
<dbReference type="Gene3D" id="1.25.40.10">
    <property type="entry name" value="Tetratricopeptide repeat domain"/>
    <property type="match status" value="1"/>
</dbReference>
<comment type="similarity">
    <text evidence="1">Belongs to the thioredoxin family.</text>
</comment>
<evidence type="ECO:0000259" key="3">
    <source>
        <dbReference type="Pfam" id="PF00085"/>
    </source>
</evidence>
<reference evidence="5" key="1">
    <citation type="submission" date="2016-10" db="EMBL/GenBank/DDBJ databases">
        <authorList>
            <person name="Varghese N."/>
            <person name="Submissions S."/>
        </authorList>
    </citation>
    <scope>NUCLEOTIDE SEQUENCE [LARGE SCALE GENOMIC DNA]</scope>
    <source>
        <strain evidence="5">DSM 44260</strain>
    </source>
</reference>
<dbReference type="GO" id="GO:0006950">
    <property type="term" value="P:response to stress"/>
    <property type="evidence" value="ECO:0007669"/>
    <property type="project" value="UniProtKB-ARBA"/>
</dbReference>
<dbReference type="Gene3D" id="3.40.30.10">
    <property type="entry name" value="Glutaredoxin"/>
    <property type="match status" value="1"/>
</dbReference>
<dbReference type="CDD" id="cd02956">
    <property type="entry name" value="ybbN"/>
    <property type="match status" value="1"/>
</dbReference>
<dbReference type="SUPFAM" id="SSF52833">
    <property type="entry name" value="Thioredoxin-like"/>
    <property type="match status" value="1"/>
</dbReference>
<evidence type="ECO:0000313" key="4">
    <source>
        <dbReference type="EMBL" id="SER60799.1"/>
    </source>
</evidence>
<gene>
    <name evidence="4" type="ORF">SAMN04487818_104318</name>
</gene>
<dbReference type="EMBL" id="FOGI01000004">
    <property type="protein sequence ID" value="SER60799.1"/>
    <property type="molecule type" value="Genomic_DNA"/>
</dbReference>
<dbReference type="AlphaFoldDB" id="A0A1H9QLT0"/>
<evidence type="ECO:0000313" key="5">
    <source>
        <dbReference type="Proteomes" id="UP000199051"/>
    </source>
</evidence>
<dbReference type="Pfam" id="PF00085">
    <property type="entry name" value="Thioredoxin"/>
    <property type="match status" value="1"/>
</dbReference>
<organism evidence="4 5">
    <name type="scientific">Actinokineospora terrae</name>
    <dbReference type="NCBI Taxonomy" id="155974"/>
    <lineage>
        <taxon>Bacteria</taxon>
        <taxon>Bacillati</taxon>
        <taxon>Actinomycetota</taxon>
        <taxon>Actinomycetes</taxon>
        <taxon>Pseudonocardiales</taxon>
        <taxon>Pseudonocardiaceae</taxon>
        <taxon>Actinokineospora</taxon>
    </lineage>
</organism>
<dbReference type="GO" id="GO:0005737">
    <property type="term" value="C:cytoplasm"/>
    <property type="evidence" value="ECO:0007669"/>
    <property type="project" value="TreeGrafter"/>
</dbReference>
<sequence length="320" mass="33915">MTRPDPRQTAALSAALSRAVDLSALKARADAAKTAPPTAGTHPSTPAATSAVVDITEANFEADVVEYSTQVPVVVALVAGWSAQSTQLLATLEKLAAQDNGSWRLARVDVEVSPRVAQLFGAQAVPMVIAIAGRQPVDAFNDVPPEERVREWVDSILDALRDRLPGIRAAEAAAPAGDEQAAEPEDERFTVAENALNLGDFTAAEAGYRSILAAEPNNADAKAALAQVQFLARAHATDPSVIVRADISPDDVEAQLCAADLEIAGQQVDQAFARLINTVRRTSGPERDKARTHLVSLFDLFPTDDARVAKARRDLASALF</sequence>
<dbReference type="STRING" id="155974.SAMN04487818_104318"/>
<evidence type="ECO:0000256" key="1">
    <source>
        <dbReference type="ARBA" id="ARBA00008987"/>
    </source>
</evidence>
<feature type="domain" description="Thioredoxin" evidence="3">
    <location>
        <begin position="52"/>
        <end position="154"/>
    </location>
</feature>
<keyword evidence="5" id="KW-1185">Reference proteome</keyword>
<dbReference type="InterPro" id="IPR011990">
    <property type="entry name" value="TPR-like_helical_dom_sf"/>
</dbReference>
<dbReference type="PANTHER" id="PTHR45663">
    <property type="entry name" value="GEO12009P1"/>
    <property type="match status" value="1"/>
</dbReference>
<name>A0A1H9QLT0_9PSEU</name>
<dbReference type="GO" id="GO:0015035">
    <property type="term" value="F:protein-disulfide reductase activity"/>
    <property type="evidence" value="ECO:0007669"/>
    <property type="project" value="TreeGrafter"/>
</dbReference>
<proteinExistence type="inferred from homology"/>
<dbReference type="PANTHER" id="PTHR45663:SF11">
    <property type="entry name" value="GEO12009P1"/>
    <property type="match status" value="1"/>
</dbReference>